<sequence length="559" mass="64476">MDNIYYQPNYETESYHLASKVQRWGVLWKKPFGPGNGGKTAKQQASKWSKRFFIVKEGFLLYYAENEKRDFEKRRFFNIHPKGAVPLGGSIIEPVNDPTKNFAIRIDHEDINGAIIIAAESELDREKWIDILRRSGRITWKNAELGESMIQTLEKQSLQLAKDSQRYRDQLHEGAQALREEMDKSEELEKIALELEDEKRKIEEMANELLAEKAKTQREMEDTLEALKDVEKEKESLSKTSEEYESTLQMLEKEKEETLATLKQKEKEAKELADQNMSLSDTTSSLKDDLDKIEKRKKELESDLENIQCSLKEKEEETQVLEEEKITFSEQAKQLESSLRDLAVQKEMTDQELKEEIIARRDAEKRLKDAEESLARLEAALKERAAEEGKSQPNAPTAPEIQAPKDGGPKVLERSRTTSVIEEEISASVAHLKKFFEDIALEAKIDANKPIIMKNAVHARKSFVRKTKSFKLRKDRDKRNRHTRQLSSPDSMHQAKASFLKHRREQQLTDNRRCFIVDLVDKQSNGHNCNNLSSHGHQPVPKQANPSAVEPLLYQMTSV</sequence>
<feature type="region of interest" description="Disordered" evidence="1">
    <location>
        <begin position="381"/>
        <end position="416"/>
    </location>
</feature>
<dbReference type="PANTHER" id="PTHR14383:SF1">
    <property type="entry name" value="PLECKSTRIN HOMOLOGY DOMAIN-CONTAINING FAMILY D MEMBER 1"/>
    <property type="match status" value="1"/>
</dbReference>
<organism evidence="3 4">
    <name type="scientific">Holothuria leucospilota</name>
    <name type="common">Black long sea cucumber</name>
    <name type="synonym">Mertensiothuria leucospilota</name>
    <dbReference type="NCBI Taxonomy" id="206669"/>
    <lineage>
        <taxon>Eukaryota</taxon>
        <taxon>Metazoa</taxon>
        <taxon>Echinodermata</taxon>
        <taxon>Eleutherozoa</taxon>
        <taxon>Echinozoa</taxon>
        <taxon>Holothuroidea</taxon>
        <taxon>Aspidochirotacea</taxon>
        <taxon>Aspidochirotida</taxon>
        <taxon>Holothuriidae</taxon>
        <taxon>Holothuria</taxon>
    </lineage>
</organism>
<evidence type="ECO:0000313" key="3">
    <source>
        <dbReference type="EMBL" id="KAJ8044608.1"/>
    </source>
</evidence>
<feature type="compositionally biased region" description="Basic and acidic residues" evidence="1">
    <location>
        <begin position="407"/>
        <end position="416"/>
    </location>
</feature>
<accession>A0A9Q1HH01</accession>
<evidence type="ECO:0000313" key="4">
    <source>
        <dbReference type="Proteomes" id="UP001152320"/>
    </source>
</evidence>
<feature type="domain" description="PH" evidence="2">
    <location>
        <begin position="20"/>
        <end position="137"/>
    </location>
</feature>
<dbReference type="AlphaFoldDB" id="A0A9Q1HH01"/>
<proteinExistence type="predicted"/>
<dbReference type="Proteomes" id="UP001152320">
    <property type="component" value="Chromosome 3"/>
</dbReference>
<gene>
    <name evidence="3" type="ORF">HOLleu_07394</name>
</gene>
<evidence type="ECO:0000259" key="2">
    <source>
        <dbReference type="PROSITE" id="PS50003"/>
    </source>
</evidence>
<evidence type="ECO:0000256" key="1">
    <source>
        <dbReference type="SAM" id="MobiDB-lite"/>
    </source>
</evidence>
<dbReference type="PROSITE" id="PS50003">
    <property type="entry name" value="PH_DOMAIN"/>
    <property type="match status" value="1"/>
</dbReference>
<keyword evidence="4" id="KW-1185">Reference proteome</keyword>
<dbReference type="CDD" id="cd13281">
    <property type="entry name" value="PH_PLEKHD1"/>
    <property type="match status" value="1"/>
</dbReference>
<feature type="region of interest" description="Disordered" evidence="1">
    <location>
        <begin position="469"/>
        <end position="504"/>
    </location>
</feature>
<name>A0A9Q1HH01_HOLLE</name>
<dbReference type="SUPFAM" id="SSF50729">
    <property type="entry name" value="PH domain-like"/>
    <property type="match status" value="1"/>
</dbReference>
<feature type="compositionally biased region" description="Basic and acidic residues" evidence="1">
    <location>
        <begin position="381"/>
        <end position="390"/>
    </location>
</feature>
<dbReference type="InterPro" id="IPR011993">
    <property type="entry name" value="PH-like_dom_sf"/>
</dbReference>
<protein>
    <submittedName>
        <fullName evidence="3">Pleckstrin-likey domain-containing family D member 1</fullName>
    </submittedName>
</protein>
<dbReference type="OrthoDB" id="185175at2759"/>
<feature type="compositionally biased region" description="Basic and acidic residues" evidence="1">
    <location>
        <begin position="231"/>
        <end position="242"/>
    </location>
</feature>
<dbReference type="Gene3D" id="2.30.29.30">
    <property type="entry name" value="Pleckstrin-homology domain (PH domain)/Phosphotyrosine-binding domain (PTB)"/>
    <property type="match status" value="1"/>
</dbReference>
<dbReference type="EMBL" id="JAIZAY010000003">
    <property type="protein sequence ID" value="KAJ8044608.1"/>
    <property type="molecule type" value="Genomic_DNA"/>
</dbReference>
<dbReference type="InterPro" id="IPR001849">
    <property type="entry name" value="PH_domain"/>
</dbReference>
<reference evidence="3" key="1">
    <citation type="submission" date="2021-10" db="EMBL/GenBank/DDBJ databases">
        <title>Tropical sea cucumber genome reveals ecological adaptation and Cuvierian tubules defense mechanism.</title>
        <authorList>
            <person name="Chen T."/>
        </authorList>
    </citation>
    <scope>NUCLEOTIDE SEQUENCE</scope>
    <source>
        <strain evidence="3">Nanhai2018</strain>
        <tissue evidence="3">Muscle</tissue>
    </source>
</reference>
<dbReference type="PANTHER" id="PTHR14383">
    <property type="entry name" value="SWAP-70 RECOMBINASE"/>
    <property type="match status" value="1"/>
</dbReference>
<dbReference type="SMART" id="SM00233">
    <property type="entry name" value="PH"/>
    <property type="match status" value="1"/>
</dbReference>
<dbReference type="Pfam" id="PF00169">
    <property type="entry name" value="PH"/>
    <property type="match status" value="1"/>
</dbReference>
<feature type="region of interest" description="Disordered" evidence="1">
    <location>
        <begin position="268"/>
        <end position="288"/>
    </location>
</feature>
<comment type="caution">
    <text evidence="3">The sequence shown here is derived from an EMBL/GenBank/DDBJ whole genome shotgun (WGS) entry which is preliminary data.</text>
</comment>
<feature type="region of interest" description="Disordered" evidence="1">
    <location>
        <begin position="231"/>
        <end position="252"/>
    </location>
</feature>